<dbReference type="AlphaFoldDB" id="A0A4Y2EWI6"/>
<feature type="region of interest" description="Disordered" evidence="1">
    <location>
        <begin position="103"/>
        <end position="123"/>
    </location>
</feature>
<proteinExistence type="predicted"/>
<feature type="compositionally biased region" description="Polar residues" evidence="1">
    <location>
        <begin position="114"/>
        <end position="123"/>
    </location>
</feature>
<organism evidence="2 3">
    <name type="scientific">Araneus ventricosus</name>
    <name type="common">Orbweaver spider</name>
    <name type="synonym">Epeira ventricosa</name>
    <dbReference type="NCBI Taxonomy" id="182803"/>
    <lineage>
        <taxon>Eukaryota</taxon>
        <taxon>Metazoa</taxon>
        <taxon>Ecdysozoa</taxon>
        <taxon>Arthropoda</taxon>
        <taxon>Chelicerata</taxon>
        <taxon>Arachnida</taxon>
        <taxon>Araneae</taxon>
        <taxon>Araneomorphae</taxon>
        <taxon>Entelegynae</taxon>
        <taxon>Araneoidea</taxon>
        <taxon>Araneidae</taxon>
        <taxon>Araneus</taxon>
    </lineage>
</organism>
<evidence type="ECO:0000256" key="1">
    <source>
        <dbReference type="SAM" id="MobiDB-lite"/>
    </source>
</evidence>
<evidence type="ECO:0000313" key="3">
    <source>
        <dbReference type="Proteomes" id="UP000499080"/>
    </source>
</evidence>
<gene>
    <name evidence="2" type="ORF">AVEN_203677_1</name>
</gene>
<accession>A0A4Y2EWI6</accession>
<keyword evidence="3" id="KW-1185">Reference proteome</keyword>
<name>A0A4Y2EWI6_ARAVE</name>
<evidence type="ECO:0000313" key="2">
    <source>
        <dbReference type="EMBL" id="GBM33632.1"/>
    </source>
</evidence>
<protein>
    <submittedName>
        <fullName evidence="2">Uncharacterized protein</fullName>
    </submittedName>
</protein>
<reference evidence="2 3" key="1">
    <citation type="journal article" date="2019" name="Sci. Rep.">
        <title>Orb-weaving spider Araneus ventricosus genome elucidates the spidroin gene catalogue.</title>
        <authorList>
            <person name="Kono N."/>
            <person name="Nakamura H."/>
            <person name="Ohtoshi R."/>
            <person name="Moran D.A.P."/>
            <person name="Shinohara A."/>
            <person name="Yoshida Y."/>
            <person name="Fujiwara M."/>
            <person name="Mori M."/>
            <person name="Tomita M."/>
            <person name="Arakawa K."/>
        </authorList>
    </citation>
    <scope>NUCLEOTIDE SEQUENCE [LARGE SCALE GENOMIC DNA]</scope>
</reference>
<comment type="caution">
    <text evidence="2">The sequence shown here is derived from an EMBL/GenBank/DDBJ whole genome shotgun (WGS) entry which is preliminary data.</text>
</comment>
<dbReference type="EMBL" id="BGPR01000738">
    <property type="protein sequence ID" value="GBM33632.1"/>
    <property type="molecule type" value="Genomic_DNA"/>
</dbReference>
<dbReference type="Proteomes" id="UP000499080">
    <property type="component" value="Unassembled WGS sequence"/>
</dbReference>
<sequence>MTPFEELRVSCFFTDTDIVESECIYRSWSACWREASSTSKPPEHVSLVDVTVSTLPVMAFLPRKGETLPKFSLFPDIHFMMKNVLKFRSEDCPLRGGFFGGTLQKGIRDPTAPPTTETNMGRQ</sequence>